<dbReference type="PANTHER" id="PTHR10285">
    <property type="entry name" value="URIDINE KINASE"/>
    <property type="match status" value="1"/>
</dbReference>
<evidence type="ECO:0000313" key="1">
    <source>
        <dbReference type="EMBL" id="KZT05353.1"/>
    </source>
</evidence>
<dbReference type="STRING" id="1314785.A0A165DPP9"/>
<accession>A0A165DPP9</accession>
<protein>
    <submittedName>
        <fullName evidence="1">p-loop containing nucleoside triphosphate hydrolase protein</fullName>
    </submittedName>
</protein>
<dbReference type="SUPFAM" id="SSF52540">
    <property type="entry name" value="P-loop containing nucleoside triphosphate hydrolases"/>
    <property type="match status" value="1"/>
</dbReference>
<dbReference type="EMBL" id="KV427630">
    <property type="protein sequence ID" value="KZT05353.1"/>
    <property type="molecule type" value="Genomic_DNA"/>
</dbReference>
<sequence length="325" mass="36595">MKRGGDFKSVVEPIAVRHMRQHVLAQLSEHRARFPTQKRAPPLMVGVQGPQGSGKTLLTTHLLNTLTSAPDSLSLAVLSIDDLYLPHSQLVAVAAANPDNRLLRGRGQPGTHDLVTASKVLRELKEINDDARESHTTVVIPRFDKSLYGGEGDRVDSGTIVHSPLDVVILEGWCVGFYPISTEEIERRWGLPVKGLGENFFGAHGFTRQDIIGVNERLKEYVDLWNYLGAFIQIKPEESHPYTHIYKWRLQQEHYMKSSNGGRGMADHQVTDFVDRYIPGYVFFGDGVTKGGLDAHLEWRQPRWLQHGLVIEIDENRHVVHTSSF</sequence>
<dbReference type="InParanoid" id="A0A165DPP9"/>
<evidence type="ECO:0000313" key="2">
    <source>
        <dbReference type="Proteomes" id="UP000076871"/>
    </source>
</evidence>
<organism evidence="1 2">
    <name type="scientific">Laetiporus sulphureus 93-53</name>
    <dbReference type="NCBI Taxonomy" id="1314785"/>
    <lineage>
        <taxon>Eukaryota</taxon>
        <taxon>Fungi</taxon>
        <taxon>Dikarya</taxon>
        <taxon>Basidiomycota</taxon>
        <taxon>Agaricomycotina</taxon>
        <taxon>Agaricomycetes</taxon>
        <taxon>Polyporales</taxon>
        <taxon>Laetiporus</taxon>
    </lineage>
</organism>
<dbReference type="AlphaFoldDB" id="A0A165DPP9"/>
<dbReference type="OrthoDB" id="347435at2759"/>
<proteinExistence type="predicted"/>
<dbReference type="InterPro" id="IPR027417">
    <property type="entry name" value="P-loop_NTPase"/>
</dbReference>
<keyword evidence="1" id="KW-0378">Hydrolase</keyword>
<dbReference type="GO" id="GO:0016787">
    <property type="term" value="F:hydrolase activity"/>
    <property type="evidence" value="ECO:0007669"/>
    <property type="project" value="UniProtKB-KW"/>
</dbReference>
<gene>
    <name evidence="1" type="ORF">LAESUDRAFT_726984</name>
</gene>
<keyword evidence="2" id="KW-1185">Reference proteome</keyword>
<name>A0A165DPP9_9APHY</name>
<dbReference type="Proteomes" id="UP000076871">
    <property type="component" value="Unassembled WGS sequence"/>
</dbReference>
<dbReference type="GeneID" id="63826167"/>
<reference evidence="1 2" key="1">
    <citation type="journal article" date="2016" name="Mol. Biol. Evol.">
        <title>Comparative Genomics of Early-Diverging Mushroom-Forming Fungi Provides Insights into the Origins of Lignocellulose Decay Capabilities.</title>
        <authorList>
            <person name="Nagy L.G."/>
            <person name="Riley R."/>
            <person name="Tritt A."/>
            <person name="Adam C."/>
            <person name="Daum C."/>
            <person name="Floudas D."/>
            <person name="Sun H."/>
            <person name="Yadav J.S."/>
            <person name="Pangilinan J."/>
            <person name="Larsson K.H."/>
            <person name="Matsuura K."/>
            <person name="Barry K."/>
            <person name="Labutti K."/>
            <person name="Kuo R."/>
            <person name="Ohm R.A."/>
            <person name="Bhattacharya S.S."/>
            <person name="Shirouzu T."/>
            <person name="Yoshinaga Y."/>
            <person name="Martin F.M."/>
            <person name="Grigoriev I.V."/>
            <person name="Hibbett D.S."/>
        </authorList>
    </citation>
    <scope>NUCLEOTIDE SEQUENCE [LARGE SCALE GENOMIC DNA]</scope>
    <source>
        <strain evidence="1 2">93-53</strain>
    </source>
</reference>
<dbReference type="FunCoup" id="A0A165DPP9">
    <property type="interactions" value="450"/>
</dbReference>
<dbReference type="Gene3D" id="3.40.50.300">
    <property type="entry name" value="P-loop containing nucleotide triphosphate hydrolases"/>
    <property type="match status" value="1"/>
</dbReference>
<dbReference type="RefSeq" id="XP_040763093.1">
    <property type="nucleotide sequence ID" value="XM_040909138.1"/>
</dbReference>